<name>A0ABV4I5J9_9ACTN</name>
<dbReference type="CDD" id="cd16841">
    <property type="entry name" value="RraA_family"/>
    <property type="match status" value="1"/>
</dbReference>
<comment type="catalytic activity">
    <reaction evidence="12">
        <text>oxaloacetate + H(+) = pyruvate + CO2</text>
        <dbReference type="Rhea" id="RHEA:15641"/>
        <dbReference type="ChEBI" id="CHEBI:15361"/>
        <dbReference type="ChEBI" id="CHEBI:15378"/>
        <dbReference type="ChEBI" id="CHEBI:16452"/>
        <dbReference type="ChEBI" id="CHEBI:16526"/>
        <dbReference type="EC" id="4.1.1.112"/>
    </reaction>
</comment>
<evidence type="ECO:0000256" key="11">
    <source>
        <dbReference type="ARBA" id="ARBA00032305"/>
    </source>
</evidence>
<comment type="function">
    <text evidence="8">Catalyzes the aldol cleavage of 4-hydroxy-4-methyl-2-oxoglutarate (HMG) into 2 molecules of pyruvate. Also contains a secondary oxaloacetate (OAA) decarboxylase activity due to the common pyruvate enolate transition state formed following C-C bond cleavage in the retro-aldol and decarboxylation reactions.</text>
</comment>
<dbReference type="Gene3D" id="3.50.30.40">
    <property type="entry name" value="Ribonuclease E inhibitor RraA/RraA-like"/>
    <property type="match status" value="1"/>
</dbReference>
<evidence type="ECO:0000256" key="2">
    <source>
        <dbReference type="ARBA" id="ARBA00001968"/>
    </source>
</evidence>
<dbReference type="PANTHER" id="PTHR33254:SF4">
    <property type="entry name" value="4-HYDROXY-4-METHYL-2-OXOGLUTARATE ALDOLASE 3-RELATED"/>
    <property type="match status" value="1"/>
</dbReference>
<comment type="catalytic activity">
    <reaction evidence="1">
        <text>4-hydroxy-4-methyl-2-oxoglutarate = 2 pyruvate</text>
        <dbReference type="Rhea" id="RHEA:22748"/>
        <dbReference type="ChEBI" id="CHEBI:15361"/>
        <dbReference type="ChEBI" id="CHEBI:58276"/>
        <dbReference type="EC" id="4.1.3.17"/>
    </reaction>
</comment>
<dbReference type="InterPro" id="IPR005493">
    <property type="entry name" value="RraA/RraA-like"/>
</dbReference>
<evidence type="ECO:0000256" key="9">
    <source>
        <dbReference type="ARBA" id="ARBA00029596"/>
    </source>
</evidence>
<evidence type="ECO:0000256" key="6">
    <source>
        <dbReference type="ARBA" id="ARBA00012947"/>
    </source>
</evidence>
<feature type="domain" description="6-phosphogluconate dehydrogenase NADP-binding" evidence="13">
    <location>
        <begin position="2"/>
        <end position="135"/>
    </location>
</feature>
<protein>
    <recommendedName>
        <fullName evidence="7">Putative 4-hydroxy-4-methyl-2-oxoglutarate aldolase</fullName>
        <ecNumber evidence="6">4.1.1.112</ecNumber>
        <ecNumber evidence="5">4.1.3.17</ecNumber>
    </recommendedName>
    <alternativeName>
        <fullName evidence="11">Oxaloacetate decarboxylase</fullName>
    </alternativeName>
    <alternativeName>
        <fullName evidence="9">Regulator of ribonuclease activity homolog</fullName>
    </alternativeName>
    <alternativeName>
        <fullName evidence="10">RraA-like protein</fullName>
    </alternativeName>
</protein>
<evidence type="ECO:0000256" key="3">
    <source>
        <dbReference type="ARBA" id="ARBA00008621"/>
    </source>
</evidence>
<evidence type="ECO:0000259" key="13">
    <source>
        <dbReference type="Pfam" id="PF03446"/>
    </source>
</evidence>
<keyword evidence="16" id="KW-1185">Reference proteome</keyword>
<dbReference type="Gene3D" id="3.40.50.720">
    <property type="entry name" value="NAD(P)-binding Rossmann-like Domain"/>
    <property type="match status" value="1"/>
</dbReference>
<sequence>MTVAVLGLGEAGSLYAQGFVSAGRTVVGFDPADVPTPEGVVRAATVAEAVAGAHLVLGLTGAAHAEAVFDAARPHLGPDAVFVEMNSASPSLKQRLARRADGVAVADVAVVGSVPDGGARTALVVSGDGAEATAAEFRALGAEVEVLAGEAGAAARRKLLRSVFMKGLGALVVETLAAGEAAGDLDWVRAQVAAQLAGGDAWVDRLARGTVKHGLRRSHESSAAAQVLRELGVNPTMTLAAADLHLGAVRDEHRLEQGILDAYAGVPVANVGDARDRLGLLAGRVRAVWPGARVVGRALPVFCRKGENIGIVAALDVAQPGDVLVVDGQGDPDRALMGELIAERARVKGVLGMVVDGAVRDVEELQELRFPVWAVGSSPAGPYKNGPGWAGRPVAVGGVVVNRGDLVVGDGDGVVVVPAAEAERTLADALAVQADENARRAAIVASGGPR</sequence>
<evidence type="ECO:0000256" key="1">
    <source>
        <dbReference type="ARBA" id="ARBA00001342"/>
    </source>
</evidence>
<comment type="cofactor">
    <cofactor evidence="2">
        <name>a divalent metal cation</name>
        <dbReference type="ChEBI" id="CHEBI:60240"/>
    </cofactor>
</comment>
<dbReference type="RefSeq" id="WP_370720044.1">
    <property type="nucleotide sequence ID" value="NZ_JBGGTQ010000008.1"/>
</dbReference>
<evidence type="ECO:0000256" key="10">
    <source>
        <dbReference type="ARBA" id="ARBA00030169"/>
    </source>
</evidence>
<dbReference type="InterPro" id="IPR013328">
    <property type="entry name" value="6PGD_dom2"/>
</dbReference>
<gene>
    <name evidence="15" type="ORF">AB2L28_16295</name>
</gene>
<dbReference type="InterPro" id="IPR036704">
    <property type="entry name" value="RraA/RraA-like_sf"/>
</dbReference>
<dbReference type="InterPro" id="IPR015814">
    <property type="entry name" value="Pgluconate_DH_NAD-bd_C"/>
</dbReference>
<dbReference type="Gene3D" id="1.10.1040.10">
    <property type="entry name" value="N-(1-d-carboxylethyl)-l-norvaline Dehydrogenase, domain 2"/>
    <property type="match status" value="1"/>
</dbReference>
<dbReference type="InterPro" id="IPR008927">
    <property type="entry name" value="6-PGluconate_DH-like_C_sf"/>
</dbReference>
<dbReference type="Pfam" id="PF03446">
    <property type="entry name" value="NAD_binding_2"/>
    <property type="match status" value="1"/>
</dbReference>
<dbReference type="SUPFAM" id="SSF89562">
    <property type="entry name" value="RraA-like"/>
    <property type="match status" value="1"/>
</dbReference>
<dbReference type="Pfam" id="PF03737">
    <property type="entry name" value="RraA-like"/>
    <property type="match status" value="1"/>
</dbReference>
<dbReference type="InterPro" id="IPR036291">
    <property type="entry name" value="NAD(P)-bd_dom_sf"/>
</dbReference>
<evidence type="ECO:0000256" key="4">
    <source>
        <dbReference type="ARBA" id="ARBA00011233"/>
    </source>
</evidence>
<dbReference type="SUPFAM" id="SSF51735">
    <property type="entry name" value="NAD(P)-binding Rossmann-fold domains"/>
    <property type="match status" value="1"/>
</dbReference>
<organism evidence="15 16">
    <name type="scientific">Kineococcus mangrovi</name>
    <dbReference type="NCBI Taxonomy" id="1660183"/>
    <lineage>
        <taxon>Bacteria</taxon>
        <taxon>Bacillati</taxon>
        <taxon>Actinomycetota</taxon>
        <taxon>Actinomycetes</taxon>
        <taxon>Kineosporiales</taxon>
        <taxon>Kineosporiaceae</taxon>
        <taxon>Kineococcus</taxon>
    </lineage>
</organism>
<comment type="subunit">
    <text evidence="4">Homotrimer.</text>
</comment>
<evidence type="ECO:0000256" key="7">
    <source>
        <dbReference type="ARBA" id="ARBA00016549"/>
    </source>
</evidence>
<evidence type="ECO:0000256" key="5">
    <source>
        <dbReference type="ARBA" id="ARBA00012213"/>
    </source>
</evidence>
<accession>A0ABV4I5J9</accession>
<reference evidence="15 16" key="1">
    <citation type="submission" date="2024-07" db="EMBL/GenBank/DDBJ databases">
        <authorList>
            <person name="Thanompreechachai J."/>
            <person name="Duangmal K."/>
        </authorList>
    </citation>
    <scope>NUCLEOTIDE SEQUENCE [LARGE SCALE GENOMIC DNA]</scope>
    <source>
        <strain evidence="15 16">TBRC 1896</strain>
    </source>
</reference>
<evidence type="ECO:0000313" key="16">
    <source>
        <dbReference type="Proteomes" id="UP001566476"/>
    </source>
</evidence>
<proteinExistence type="inferred from homology"/>
<dbReference type="Proteomes" id="UP001566476">
    <property type="component" value="Unassembled WGS sequence"/>
</dbReference>
<dbReference type="InterPro" id="IPR006115">
    <property type="entry name" value="6PGDH_NADP-bd"/>
</dbReference>
<evidence type="ECO:0000256" key="12">
    <source>
        <dbReference type="ARBA" id="ARBA00047973"/>
    </source>
</evidence>
<dbReference type="PANTHER" id="PTHR33254">
    <property type="entry name" value="4-HYDROXY-4-METHYL-2-OXOGLUTARATE ALDOLASE 3-RELATED"/>
    <property type="match status" value="1"/>
</dbReference>
<evidence type="ECO:0000256" key="8">
    <source>
        <dbReference type="ARBA" id="ARBA00025046"/>
    </source>
</evidence>
<dbReference type="Pfam" id="PF09130">
    <property type="entry name" value="DUF1932"/>
    <property type="match status" value="1"/>
</dbReference>
<dbReference type="SUPFAM" id="SSF48179">
    <property type="entry name" value="6-phosphogluconate dehydrogenase C-terminal domain-like"/>
    <property type="match status" value="1"/>
</dbReference>
<dbReference type="EC" id="4.1.3.17" evidence="5"/>
<dbReference type="EC" id="4.1.1.112" evidence="6"/>
<feature type="domain" description="Phosphogluconate dehydrogenase NAD-binding putative C-terminal" evidence="14">
    <location>
        <begin position="181"/>
        <end position="244"/>
    </location>
</feature>
<evidence type="ECO:0000313" key="15">
    <source>
        <dbReference type="EMBL" id="MEZ0493800.1"/>
    </source>
</evidence>
<dbReference type="EMBL" id="JBGGTQ010000008">
    <property type="protein sequence ID" value="MEZ0493800.1"/>
    <property type="molecule type" value="Genomic_DNA"/>
</dbReference>
<comment type="caution">
    <text evidence="15">The sequence shown here is derived from an EMBL/GenBank/DDBJ whole genome shotgun (WGS) entry which is preliminary data.</text>
</comment>
<comment type="similarity">
    <text evidence="3">Belongs to the class II aldolase/RraA-like family.</text>
</comment>
<evidence type="ECO:0000259" key="14">
    <source>
        <dbReference type="Pfam" id="PF09130"/>
    </source>
</evidence>